<dbReference type="GeneID" id="98068640"/>
<dbReference type="Proteomes" id="UP000004892">
    <property type="component" value="Unassembled WGS sequence"/>
</dbReference>
<dbReference type="Gene3D" id="3.90.550.10">
    <property type="entry name" value="Spore Coat Polysaccharide Biosynthesis Protein SpsA, Chain A"/>
    <property type="match status" value="1"/>
</dbReference>
<reference evidence="5 6" key="1">
    <citation type="submission" date="2012-01" db="EMBL/GenBank/DDBJ databases">
        <title>The Genome Sequence of Odoribacter laneus YIT 12061.</title>
        <authorList>
            <consortium name="The Broad Institute Genome Sequencing Platform"/>
            <person name="Earl A."/>
            <person name="Ward D."/>
            <person name="Feldgarden M."/>
            <person name="Gevers D."/>
            <person name="Morotomi M."/>
            <person name="Young S.K."/>
            <person name="Zeng Q."/>
            <person name="Gargeya S."/>
            <person name="Fitzgerald M."/>
            <person name="Haas B."/>
            <person name="Abouelleil A."/>
            <person name="Alvarado L."/>
            <person name="Arachchi H.M."/>
            <person name="Berlin A."/>
            <person name="Chapman S.B."/>
            <person name="Gearin G."/>
            <person name="Goldberg J."/>
            <person name="Griggs A."/>
            <person name="Gujja S."/>
            <person name="Hansen M."/>
            <person name="Heiman D."/>
            <person name="Howarth C."/>
            <person name="Larimer J."/>
            <person name="Lui A."/>
            <person name="MacDonald P.J.P."/>
            <person name="McCowen C."/>
            <person name="Montmayeur A."/>
            <person name="Murphy C."/>
            <person name="Neiman D."/>
            <person name="Pearson M."/>
            <person name="Priest M."/>
            <person name="Roberts A."/>
            <person name="Saif S."/>
            <person name="Shea T."/>
            <person name="Sisk P."/>
            <person name="Stolte C."/>
            <person name="Sykes S."/>
            <person name="Wortman J."/>
            <person name="Nusbaum C."/>
            <person name="Birren B."/>
        </authorList>
    </citation>
    <scope>NUCLEOTIDE SEQUENCE [LARGE SCALE GENOMIC DNA]</scope>
    <source>
        <strain evidence="5 6">YIT 12061</strain>
    </source>
</reference>
<evidence type="ECO:0008006" key="7">
    <source>
        <dbReference type="Google" id="ProtNLM"/>
    </source>
</evidence>
<feature type="transmembrane region" description="Helical" evidence="4">
    <location>
        <begin position="327"/>
        <end position="345"/>
    </location>
</feature>
<comment type="caution">
    <text evidence="5">The sequence shown here is derived from an EMBL/GenBank/DDBJ whole genome shotgun (WGS) entry which is preliminary data.</text>
</comment>
<keyword evidence="4" id="KW-0472">Membrane</keyword>
<feature type="transmembrane region" description="Helical" evidence="4">
    <location>
        <begin position="6"/>
        <end position="31"/>
    </location>
</feature>
<protein>
    <recommendedName>
        <fullName evidence="7">Glycosyltransferase 2-like domain-containing protein</fullName>
    </recommendedName>
</protein>
<gene>
    <name evidence="5" type="ORF">HMPREF9449_01050</name>
</gene>
<evidence type="ECO:0000256" key="2">
    <source>
        <dbReference type="ARBA" id="ARBA00022676"/>
    </source>
</evidence>
<dbReference type="SUPFAM" id="SSF53448">
    <property type="entry name" value="Nucleotide-diphospho-sugar transferases"/>
    <property type="match status" value="1"/>
</dbReference>
<dbReference type="HOGENOM" id="CLU_023978_5_1_10"/>
<accession>H1DFL4</accession>
<evidence type="ECO:0000256" key="4">
    <source>
        <dbReference type="SAM" id="Phobius"/>
    </source>
</evidence>
<evidence type="ECO:0000313" key="6">
    <source>
        <dbReference type="Proteomes" id="UP000004892"/>
    </source>
</evidence>
<evidence type="ECO:0000256" key="3">
    <source>
        <dbReference type="ARBA" id="ARBA00022679"/>
    </source>
</evidence>
<dbReference type="RefSeq" id="WP_009136198.1">
    <property type="nucleotide sequence ID" value="NZ_JH594596.1"/>
</dbReference>
<dbReference type="GO" id="GO:0016757">
    <property type="term" value="F:glycosyltransferase activity"/>
    <property type="evidence" value="ECO:0007669"/>
    <property type="project" value="UniProtKB-KW"/>
</dbReference>
<dbReference type="PATRIC" id="fig|742817.3.peg.1112"/>
<evidence type="ECO:0000256" key="1">
    <source>
        <dbReference type="ARBA" id="ARBA00006739"/>
    </source>
</evidence>
<comment type="similarity">
    <text evidence="1">Belongs to the glycosyltransferase 2 family.</text>
</comment>
<dbReference type="AlphaFoldDB" id="H1DFL4"/>
<keyword evidence="2" id="KW-0328">Glycosyltransferase</keyword>
<dbReference type="PANTHER" id="PTHR43630">
    <property type="entry name" value="POLY-BETA-1,6-N-ACETYL-D-GLUCOSAMINE SYNTHASE"/>
    <property type="match status" value="1"/>
</dbReference>
<sequence>MNGREIFYFIEYVCWIVAALIVAYPLFYTIVSLIRRDIRYPEARRQHRFAVLFPAYKEDLIIEDSIRSFLCQEYPRERFEIVVISDHMQNATNERLAQLPITLLKASYDNSSKAKALNLAIDSLPPDKFDAVIILDADNIVDTNFLQEINKAMDAGVMAIQTHRTAKNRNTEIAILDGVSEEVNNTIFRRGHVRVGISSALIGSGMAFDYKWFRKNVAQLSSAGEDKELEALLLKQRIFIEFLDHVYVYDEKTQEEKGFYNQRRRWLATQFAQWGRVVRDLPKAILSGNIDYCDKLIQWMLPPRLILFGGIIIMGCIMQIVDWPLALKWWTLFILLGITLCLAIPDKMVDENFKKSIHKLPILFFMMVINLFRLKGANTKFVHTEKKTLSNNKNIEK</sequence>
<feature type="transmembrane region" description="Helical" evidence="4">
    <location>
        <begin position="305"/>
        <end position="321"/>
    </location>
</feature>
<proteinExistence type="inferred from homology"/>
<keyword evidence="3" id="KW-0808">Transferase</keyword>
<dbReference type="PANTHER" id="PTHR43630:SF1">
    <property type="entry name" value="POLY-BETA-1,6-N-ACETYL-D-GLUCOSAMINE SYNTHASE"/>
    <property type="match status" value="1"/>
</dbReference>
<evidence type="ECO:0000313" key="5">
    <source>
        <dbReference type="EMBL" id="EHP48905.1"/>
    </source>
</evidence>
<keyword evidence="4" id="KW-0812">Transmembrane</keyword>
<dbReference type="STRING" id="742817.HMPREF9449_01050"/>
<keyword evidence="4" id="KW-1133">Transmembrane helix</keyword>
<name>H1DFL4_9BACT</name>
<organism evidence="5 6">
    <name type="scientific">Odoribacter laneus YIT 12061</name>
    <dbReference type="NCBI Taxonomy" id="742817"/>
    <lineage>
        <taxon>Bacteria</taxon>
        <taxon>Pseudomonadati</taxon>
        <taxon>Bacteroidota</taxon>
        <taxon>Bacteroidia</taxon>
        <taxon>Bacteroidales</taxon>
        <taxon>Odoribacteraceae</taxon>
        <taxon>Odoribacter</taxon>
    </lineage>
</organism>
<dbReference type="eggNOG" id="COG1215">
    <property type="taxonomic scope" value="Bacteria"/>
</dbReference>
<feature type="transmembrane region" description="Helical" evidence="4">
    <location>
        <begin position="357"/>
        <end position="374"/>
    </location>
</feature>
<dbReference type="Pfam" id="PF13641">
    <property type="entry name" value="Glyco_tranf_2_3"/>
    <property type="match status" value="1"/>
</dbReference>
<dbReference type="InterPro" id="IPR029044">
    <property type="entry name" value="Nucleotide-diphossugar_trans"/>
</dbReference>
<keyword evidence="6" id="KW-1185">Reference proteome</keyword>
<dbReference type="EMBL" id="ADMC01000016">
    <property type="protein sequence ID" value="EHP48905.1"/>
    <property type="molecule type" value="Genomic_DNA"/>
</dbReference>